<sequence length="251" mass="26855">MATRITSTRREDGIQVLKISCPERRNILDEASYTQLIEGLEAAEADEGIKVLIITGTENCFTAGNDLANYRALAQADRVPAITFLRRLHAFPKPVIAAAEGIAMGLGISMLLHSDFAYAGNATRFQLPFTNFALTPLGGTTWLLPRLAGGKAASQILLLGQPFSARQACDIGLLTDTAPDGRALEQAFDCAARLLAKPVDALLATKALMRAADAEAIGEALDREEQALLARCRSSEAQGAIDAFFATRHGR</sequence>
<dbReference type="SUPFAM" id="SSF52096">
    <property type="entry name" value="ClpP/crotonase"/>
    <property type="match status" value="1"/>
</dbReference>
<name>A0A7W5PA53_9GAMM</name>
<reference evidence="4 5" key="1">
    <citation type="submission" date="2020-08" db="EMBL/GenBank/DDBJ databases">
        <title>Genomic Encyclopedia of Archaeal and Bacterial Type Strains, Phase II (KMG-II): from individual species to whole genera.</title>
        <authorList>
            <person name="Goeker M."/>
        </authorList>
    </citation>
    <scope>NUCLEOTIDE SEQUENCE [LARGE SCALE GENOMIC DNA]</scope>
    <source>
        <strain evidence="4 5">5AG</strain>
    </source>
</reference>
<dbReference type="Pfam" id="PF00378">
    <property type="entry name" value="ECH_1"/>
    <property type="match status" value="1"/>
</dbReference>
<dbReference type="Proteomes" id="UP000553442">
    <property type="component" value="Unassembled WGS sequence"/>
</dbReference>
<proteinExistence type="predicted"/>
<keyword evidence="2" id="KW-0576">Peroxisome</keyword>
<dbReference type="GO" id="GO:0004165">
    <property type="term" value="F:delta(3)-delta(2)-enoyl-CoA isomerase activity"/>
    <property type="evidence" value="ECO:0007669"/>
    <property type="project" value="UniProtKB-ARBA"/>
</dbReference>
<dbReference type="CDD" id="cd06558">
    <property type="entry name" value="crotonase-like"/>
    <property type="match status" value="1"/>
</dbReference>
<organism evidence="4 5">
    <name type="scientific">Halomonas campaniensis</name>
    <dbReference type="NCBI Taxonomy" id="213554"/>
    <lineage>
        <taxon>Bacteria</taxon>
        <taxon>Pseudomonadati</taxon>
        <taxon>Pseudomonadota</taxon>
        <taxon>Gammaproteobacteria</taxon>
        <taxon>Oceanospirillales</taxon>
        <taxon>Halomonadaceae</taxon>
        <taxon>Halomonas</taxon>
    </lineage>
</organism>
<dbReference type="AlphaFoldDB" id="A0A7W5PA53"/>
<comment type="subcellular location">
    <subcellularLocation>
        <location evidence="1">Peroxisome</location>
    </subcellularLocation>
</comment>
<evidence type="ECO:0000313" key="4">
    <source>
        <dbReference type="EMBL" id="MBB3330308.1"/>
    </source>
</evidence>
<protein>
    <submittedName>
        <fullName evidence="4">Enoyl-CoA hydratase/carnithine racemase</fullName>
    </submittedName>
</protein>
<evidence type="ECO:0000313" key="5">
    <source>
        <dbReference type="Proteomes" id="UP000553442"/>
    </source>
</evidence>
<evidence type="ECO:0000256" key="1">
    <source>
        <dbReference type="ARBA" id="ARBA00004275"/>
    </source>
</evidence>
<comment type="caution">
    <text evidence="4">The sequence shown here is derived from an EMBL/GenBank/DDBJ whole genome shotgun (WGS) entry which is preliminary data.</text>
</comment>
<evidence type="ECO:0000256" key="2">
    <source>
        <dbReference type="ARBA" id="ARBA00023140"/>
    </source>
</evidence>
<dbReference type="PANTHER" id="PTHR43684:SF1">
    <property type="entry name" value="ENOYL-COA DELTA ISOMERASE 2"/>
    <property type="match status" value="1"/>
</dbReference>
<keyword evidence="3" id="KW-0413">Isomerase</keyword>
<dbReference type="PANTHER" id="PTHR43684">
    <property type="match status" value="1"/>
</dbReference>
<gene>
    <name evidence="4" type="ORF">BDK63_001165</name>
</gene>
<dbReference type="InterPro" id="IPR051053">
    <property type="entry name" value="ECH/Chromodomain_protein"/>
</dbReference>
<dbReference type="InterPro" id="IPR029045">
    <property type="entry name" value="ClpP/crotonase-like_dom_sf"/>
</dbReference>
<accession>A0A7W5PA53</accession>
<dbReference type="RefSeq" id="WP_183330427.1">
    <property type="nucleotide sequence ID" value="NZ_JACHZF010000007.1"/>
</dbReference>
<dbReference type="EMBL" id="JACHZF010000007">
    <property type="protein sequence ID" value="MBB3330308.1"/>
    <property type="molecule type" value="Genomic_DNA"/>
</dbReference>
<keyword evidence="5" id="KW-1185">Reference proteome</keyword>
<dbReference type="Gene3D" id="3.90.226.10">
    <property type="entry name" value="2-enoyl-CoA Hydratase, Chain A, domain 1"/>
    <property type="match status" value="1"/>
</dbReference>
<dbReference type="InterPro" id="IPR001753">
    <property type="entry name" value="Enoyl-CoA_hydra/iso"/>
</dbReference>
<evidence type="ECO:0000256" key="3">
    <source>
        <dbReference type="ARBA" id="ARBA00023235"/>
    </source>
</evidence>